<sequence length="347" mass="37381">MAAYNPASHALLHEHRDIVPNVLQTGSKAHGATPAAAKIPDGLYAKAGIAMADASLAPQAVYNGGYTNATEIDIRIANGGAGQSGLIGAWADAFIQYSVNSGSSPFCIAWYLGDTTESLGLIEAGSVDIAVTYNEAAEKQSIDSGASVRREYGFRDHFLLVGPKSNPAGLNSTKDDILAMFNKLVARGNADVVVPPPADVPPTRFLSRYDKSATNIKESELFITIGQVPWGLVYSKWYHQYPRFPLQALNAAAVLDEYTLTDRGTWLSSPASVTSTLQIYKAGGDSDPKDLLLNPGHVLLRANIDAKYKSICERFMDWVISQDGGQKVIREFKKNGQVLYSEAPKAK</sequence>
<proteinExistence type="predicted"/>
<name>A0ACB8TLK9_9AGAM</name>
<dbReference type="Proteomes" id="UP000814140">
    <property type="component" value="Unassembled WGS sequence"/>
</dbReference>
<protein>
    <submittedName>
        <fullName evidence="1">Uncharacterized protein</fullName>
    </submittedName>
</protein>
<comment type="caution">
    <text evidence="1">The sequence shown here is derived from an EMBL/GenBank/DDBJ whole genome shotgun (WGS) entry which is preliminary data.</text>
</comment>
<dbReference type="EMBL" id="MU277187">
    <property type="protein sequence ID" value="KAI0069290.1"/>
    <property type="molecule type" value="Genomic_DNA"/>
</dbReference>
<accession>A0ACB8TLK9</accession>
<reference evidence="1" key="2">
    <citation type="journal article" date="2022" name="New Phytol.">
        <title>Evolutionary transition to the ectomycorrhizal habit in the genomes of a hyperdiverse lineage of mushroom-forming fungi.</title>
        <authorList>
            <person name="Looney B."/>
            <person name="Miyauchi S."/>
            <person name="Morin E."/>
            <person name="Drula E."/>
            <person name="Courty P.E."/>
            <person name="Kohler A."/>
            <person name="Kuo A."/>
            <person name="LaButti K."/>
            <person name="Pangilinan J."/>
            <person name="Lipzen A."/>
            <person name="Riley R."/>
            <person name="Andreopoulos W."/>
            <person name="He G."/>
            <person name="Johnson J."/>
            <person name="Nolan M."/>
            <person name="Tritt A."/>
            <person name="Barry K.W."/>
            <person name="Grigoriev I.V."/>
            <person name="Nagy L.G."/>
            <person name="Hibbett D."/>
            <person name="Henrissat B."/>
            <person name="Matheny P.B."/>
            <person name="Labbe J."/>
            <person name="Martin F.M."/>
        </authorList>
    </citation>
    <scope>NUCLEOTIDE SEQUENCE</scope>
    <source>
        <strain evidence="1">HHB10654</strain>
    </source>
</reference>
<reference evidence="1" key="1">
    <citation type="submission" date="2021-03" db="EMBL/GenBank/DDBJ databases">
        <authorList>
            <consortium name="DOE Joint Genome Institute"/>
            <person name="Ahrendt S."/>
            <person name="Looney B.P."/>
            <person name="Miyauchi S."/>
            <person name="Morin E."/>
            <person name="Drula E."/>
            <person name="Courty P.E."/>
            <person name="Chicoki N."/>
            <person name="Fauchery L."/>
            <person name="Kohler A."/>
            <person name="Kuo A."/>
            <person name="Labutti K."/>
            <person name="Pangilinan J."/>
            <person name="Lipzen A."/>
            <person name="Riley R."/>
            <person name="Andreopoulos W."/>
            <person name="He G."/>
            <person name="Johnson J."/>
            <person name="Barry K.W."/>
            <person name="Grigoriev I.V."/>
            <person name="Nagy L."/>
            <person name="Hibbett D."/>
            <person name="Henrissat B."/>
            <person name="Matheny P.B."/>
            <person name="Labbe J."/>
            <person name="Martin F."/>
        </authorList>
    </citation>
    <scope>NUCLEOTIDE SEQUENCE</scope>
    <source>
        <strain evidence="1">HHB10654</strain>
    </source>
</reference>
<organism evidence="1 2">
    <name type="scientific">Artomyces pyxidatus</name>
    <dbReference type="NCBI Taxonomy" id="48021"/>
    <lineage>
        <taxon>Eukaryota</taxon>
        <taxon>Fungi</taxon>
        <taxon>Dikarya</taxon>
        <taxon>Basidiomycota</taxon>
        <taxon>Agaricomycotina</taxon>
        <taxon>Agaricomycetes</taxon>
        <taxon>Russulales</taxon>
        <taxon>Auriscalpiaceae</taxon>
        <taxon>Artomyces</taxon>
    </lineage>
</organism>
<gene>
    <name evidence="1" type="ORF">BV25DRAFT_1818283</name>
</gene>
<keyword evidence="2" id="KW-1185">Reference proteome</keyword>
<evidence type="ECO:0000313" key="1">
    <source>
        <dbReference type="EMBL" id="KAI0069290.1"/>
    </source>
</evidence>
<evidence type="ECO:0000313" key="2">
    <source>
        <dbReference type="Proteomes" id="UP000814140"/>
    </source>
</evidence>